<proteinExistence type="predicted"/>
<accession>A0A382E026</accession>
<dbReference type="AlphaFoldDB" id="A0A382E026"/>
<name>A0A382E026_9ZZZZ</name>
<organism evidence="1">
    <name type="scientific">marine metagenome</name>
    <dbReference type="NCBI Taxonomy" id="408172"/>
    <lineage>
        <taxon>unclassified sequences</taxon>
        <taxon>metagenomes</taxon>
        <taxon>ecological metagenomes</taxon>
    </lineage>
</organism>
<feature type="non-terminal residue" evidence="1">
    <location>
        <position position="138"/>
    </location>
</feature>
<evidence type="ECO:0008006" key="2">
    <source>
        <dbReference type="Google" id="ProtNLM"/>
    </source>
</evidence>
<sequence length="138" mass="13580">MALTQIKGSNIEDGTVVAADVADNAVTGAKIAMGSDAAGDILTYNGTDYIRLAKGTAEQVLKMNSGATAVEWGTDAGGIAIPGSSVAGDTLYHNGTIYTRLAKGTASQVLTMNSGATAPEWAAAAGGGVDGITSSANA</sequence>
<reference evidence="1" key="1">
    <citation type="submission" date="2018-05" db="EMBL/GenBank/DDBJ databases">
        <authorList>
            <person name="Lanie J.A."/>
            <person name="Ng W.-L."/>
            <person name="Kazmierczak K.M."/>
            <person name="Andrzejewski T.M."/>
            <person name="Davidsen T.M."/>
            <person name="Wayne K.J."/>
            <person name="Tettelin H."/>
            <person name="Glass J.I."/>
            <person name="Rusch D."/>
            <person name="Podicherti R."/>
            <person name="Tsui H.-C.T."/>
            <person name="Winkler M.E."/>
        </authorList>
    </citation>
    <scope>NUCLEOTIDE SEQUENCE</scope>
</reference>
<gene>
    <name evidence="1" type="ORF">METZ01_LOCUS196576</name>
</gene>
<protein>
    <recommendedName>
        <fullName evidence="2">Major tropism determinant N-terminal domain-containing protein</fullName>
    </recommendedName>
</protein>
<evidence type="ECO:0000313" key="1">
    <source>
        <dbReference type="EMBL" id="SVB43722.1"/>
    </source>
</evidence>
<dbReference type="EMBL" id="UINC01041866">
    <property type="protein sequence ID" value="SVB43722.1"/>
    <property type="molecule type" value="Genomic_DNA"/>
</dbReference>